<feature type="domain" description="Lipopolysaccharide assembly protein A" evidence="6">
    <location>
        <begin position="44"/>
        <end position="92"/>
    </location>
</feature>
<reference evidence="7 8" key="1">
    <citation type="submission" date="2018-06" db="EMBL/GenBank/DDBJ databases">
        <authorList>
            <consortium name="Pathogen Informatics"/>
            <person name="Doyle S."/>
        </authorList>
    </citation>
    <scope>NUCLEOTIDE SEQUENCE [LARGE SCALE GENOMIC DNA]</scope>
    <source>
        <strain evidence="7 8">NCTC12722</strain>
    </source>
</reference>
<dbReference type="InterPro" id="IPR010445">
    <property type="entry name" value="LapA_dom"/>
</dbReference>
<evidence type="ECO:0000256" key="1">
    <source>
        <dbReference type="ARBA" id="ARBA00022475"/>
    </source>
</evidence>
<gene>
    <name evidence="7" type="ORF">NCTC12722_00063</name>
</gene>
<evidence type="ECO:0000256" key="5">
    <source>
        <dbReference type="SAM" id="Phobius"/>
    </source>
</evidence>
<evidence type="ECO:0000256" key="2">
    <source>
        <dbReference type="ARBA" id="ARBA00022692"/>
    </source>
</evidence>
<evidence type="ECO:0000259" key="6">
    <source>
        <dbReference type="Pfam" id="PF06305"/>
    </source>
</evidence>
<protein>
    <submittedName>
        <fullName evidence="7">Uncharacterized integral membrane protein</fullName>
    </submittedName>
</protein>
<dbReference type="Proteomes" id="UP000254343">
    <property type="component" value="Unassembled WGS sequence"/>
</dbReference>
<evidence type="ECO:0000313" key="7">
    <source>
        <dbReference type="EMBL" id="SUU82906.1"/>
    </source>
</evidence>
<evidence type="ECO:0000256" key="3">
    <source>
        <dbReference type="ARBA" id="ARBA00022989"/>
    </source>
</evidence>
<sequence length="124" mass="13450">MRKIVNTVVIVPLALVLLAFALANRRFITVSFNPFDPSDPSLALTLPLFIVIIASAMLGVLAGGLAVWFGQRRHRKAARRFEAEATQARAELAELRRNAAFPAPGARPDALPLAIAQDKQHATL</sequence>
<dbReference type="OrthoDB" id="7868067at2"/>
<feature type="transmembrane region" description="Helical" evidence="5">
    <location>
        <begin position="47"/>
        <end position="70"/>
    </location>
</feature>
<accession>A0A380W243</accession>
<keyword evidence="3 5" id="KW-1133">Transmembrane helix</keyword>
<dbReference type="EMBL" id="UIGB01000001">
    <property type="protein sequence ID" value="SUU82906.1"/>
    <property type="molecule type" value="Genomic_DNA"/>
</dbReference>
<keyword evidence="1" id="KW-1003">Cell membrane</keyword>
<keyword evidence="4 5" id="KW-0472">Membrane</keyword>
<organism evidence="7 8">
    <name type="scientific">Afipia felis</name>
    <name type="common">Cat scratch disease bacillus</name>
    <dbReference type="NCBI Taxonomy" id="1035"/>
    <lineage>
        <taxon>Bacteria</taxon>
        <taxon>Pseudomonadati</taxon>
        <taxon>Pseudomonadota</taxon>
        <taxon>Alphaproteobacteria</taxon>
        <taxon>Hyphomicrobiales</taxon>
        <taxon>Nitrobacteraceae</taxon>
        <taxon>Afipia</taxon>
    </lineage>
</organism>
<proteinExistence type="predicted"/>
<evidence type="ECO:0000256" key="4">
    <source>
        <dbReference type="ARBA" id="ARBA00023136"/>
    </source>
</evidence>
<keyword evidence="2 5" id="KW-0812">Transmembrane</keyword>
<name>A0A380W243_AFIFE</name>
<dbReference type="Pfam" id="PF06305">
    <property type="entry name" value="LapA_dom"/>
    <property type="match status" value="1"/>
</dbReference>
<dbReference type="AlphaFoldDB" id="A0A380W243"/>
<dbReference type="RefSeq" id="WP_002717690.1">
    <property type="nucleotide sequence ID" value="NZ_UFSI01000001.1"/>
</dbReference>
<dbReference type="GO" id="GO:0005886">
    <property type="term" value="C:plasma membrane"/>
    <property type="evidence" value="ECO:0007669"/>
    <property type="project" value="InterPro"/>
</dbReference>
<evidence type="ECO:0000313" key="8">
    <source>
        <dbReference type="Proteomes" id="UP000254343"/>
    </source>
</evidence>